<dbReference type="Gene3D" id="3.40.1660.10">
    <property type="entry name" value="EreA-like (biosynthetic domain)"/>
    <property type="match status" value="1"/>
</dbReference>
<comment type="caution">
    <text evidence="1">The sequence shown here is derived from an EMBL/GenBank/DDBJ whole genome shotgun (WGS) entry which is preliminary data.</text>
</comment>
<sequence length="419" mass="44702">MSAAAVGSLGWRFGAEEADLGDALDRFLAARPVQPRVLGLGEPTHLFAAFPLLRNRVLRHLVERHGYRSIAIESDCVAGLVVNDHVTTGAGDLDEVVANGLSHGFRDEAANRELIAWLRAVNAARDPADHVRFHGFDAPIEMSHAASPRQALTALHDYLAAHLDPARVPHSIAAVDELVGDDNEWTNPEAGMDPTRSVGRSARARQLRVVSDDLIGVLAAEAPSLRAATSPAAYDRACLFARTAQGLLRYHAVMADPGTERVARMLATRDAMMADNLVAIAAAEAERGPTLVFAHNGHLQRHRTRWRNDVVDVRWWSAGALVAPRLGADYAVIGADFGVAPAVGLTDPGSDSLQGLLAESTEDGALYPADQLVEALGGRTDLVPRRDAAAEPRYIPLDVEALGGVDAIALVRDAGPAEH</sequence>
<evidence type="ECO:0000313" key="1">
    <source>
        <dbReference type="EMBL" id="MCP2168664.1"/>
    </source>
</evidence>
<keyword evidence="2" id="KW-1185">Reference proteome</keyword>
<dbReference type="PANTHER" id="PTHR31299">
    <property type="entry name" value="ESTERASE, PUTATIVE (AFU_ORTHOLOGUE AFUA_1G05850)-RELATED"/>
    <property type="match status" value="1"/>
</dbReference>
<proteinExistence type="predicted"/>
<dbReference type="EMBL" id="JAMTCK010000015">
    <property type="protein sequence ID" value="MCP2168664.1"/>
    <property type="molecule type" value="Genomic_DNA"/>
</dbReference>
<dbReference type="Pfam" id="PF05139">
    <property type="entry name" value="Erythro_esteras"/>
    <property type="match status" value="1"/>
</dbReference>
<dbReference type="AlphaFoldDB" id="A0AAE3KJS8"/>
<dbReference type="RefSeq" id="WP_253776729.1">
    <property type="nucleotide sequence ID" value="NZ_JAMTCK010000015.1"/>
</dbReference>
<dbReference type="Proteomes" id="UP001206128">
    <property type="component" value="Unassembled WGS sequence"/>
</dbReference>
<gene>
    <name evidence="1" type="ORF">LX83_005542</name>
</gene>
<dbReference type="CDD" id="cd14728">
    <property type="entry name" value="Ere-like"/>
    <property type="match status" value="1"/>
</dbReference>
<dbReference type="GO" id="GO:0046677">
    <property type="term" value="P:response to antibiotic"/>
    <property type="evidence" value="ECO:0007669"/>
    <property type="project" value="InterPro"/>
</dbReference>
<protein>
    <submittedName>
        <fullName evidence="1">Erythromycin esterase homolog</fullName>
    </submittedName>
</protein>
<dbReference type="SUPFAM" id="SSF159501">
    <property type="entry name" value="EreA/ChaN-like"/>
    <property type="match status" value="1"/>
</dbReference>
<dbReference type="InterPro" id="IPR007815">
    <property type="entry name" value="Emycin_Estase"/>
</dbReference>
<accession>A0AAE3KJS8</accession>
<name>A0AAE3KJS8_9PSEU</name>
<organism evidence="1 2">
    <name type="scientific">Goodfellowiella coeruleoviolacea</name>
    <dbReference type="NCBI Taxonomy" id="334858"/>
    <lineage>
        <taxon>Bacteria</taxon>
        <taxon>Bacillati</taxon>
        <taxon>Actinomycetota</taxon>
        <taxon>Actinomycetes</taxon>
        <taxon>Pseudonocardiales</taxon>
        <taxon>Pseudonocardiaceae</taxon>
        <taxon>Goodfellowiella</taxon>
    </lineage>
</organism>
<evidence type="ECO:0000313" key="2">
    <source>
        <dbReference type="Proteomes" id="UP001206128"/>
    </source>
</evidence>
<dbReference type="Gene3D" id="3.30.1870.10">
    <property type="entry name" value="EreA-like, domain 2"/>
    <property type="match status" value="1"/>
</dbReference>
<reference evidence="1" key="1">
    <citation type="submission" date="2022-06" db="EMBL/GenBank/DDBJ databases">
        <title>Genomic Encyclopedia of Archaeal and Bacterial Type Strains, Phase II (KMG-II): from individual species to whole genera.</title>
        <authorList>
            <person name="Goeker M."/>
        </authorList>
    </citation>
    <scope>NUCLEOTIDE SEQUENCE</scope>
    <source>
        <strain evidence="1">DSM 43935</strain>
    </source>
</reference>
<dbReference type="PANTHER" id="PTHR31299:SF0">
    <property type="entry name" value="ESTERASE, PUTATIVE (AFU_ORTHOLOGUE AFUA_1G05850)-RELATED"/>
    <property type="match status" value="1"/>
</dbReference>
<dbReference type="InterPro" id="IPR052036">
    <property type="entry name" value="Hydrolase/PRTase-associated"/>
</dbReference>